<evidence type="ECO:0000313" key="3">
    <source>
        <dbReference type="Proteomes" id="UP000013909"/>
    </source>
</evidence>
<comment type="caution">
    <text evidence="2">The sequence shown here is derived from an EMBL/GenBank/DDBJ whole genome shotgun (WGS) entry which is preliminary data.</text>
</comment>
<keyword evidence="3" id="KW-1185">Reference proteome</keyword>
<sequence>MSLSTVRVDRQETKATHKNRKPMKIRIEEGRSVLGMECSDLFANKKALLQNRW</sequence>
<protein>
    <submittedName>
        <fullName evidence="2">Uncharacterized protein</fullName>
    </submittedName>
</protein>
<dbReference type="AlphaFoldDB" id="R7ZM61"/>
<organism evidence="2 3">
    <name type="scientific">Lunatimonas lonarensis</name>
    <dbReference type="NCBI Taxonomy" id="1232681"/>
    <lineage>
        <taxon>Bacteria</taxon>
        <taxon>Pseudomonadati</taxon>
        <taxon>Bacteroidota</taxon>
        <taxon>Cytophagia</taxon>
        <taxon>Cytophagales</taxon>
        <taxon>Cyclobacteriaceae</taxon>
    </lineage>
</organism>
<gene>
    <name evidence="2" type="ORF">ADIS_4359</name>
</gene>
<dbReference type="EMBL" id="AQHR01000110">
    <property type="protein sequence ID" value="EON75188.1"/>
    <property type="molecule type" value="Genomic_DNA"/>
</dbReference>
<evidence type="ECO:0000313" key="2">
    <source>
        <dbReference type="EMBL" id="EON75188.1"/>
    </source>
</evidence>
<reference evidence="2 3" key="1">
    <citation type="submission" date="2013-02" db="EMBL/GenBank/DDBJ databases">
        <title>A novel strain isolated from Lonar lake, Maharashtra, India.</title>
        <authorList>
            <person name="Singh A."/>
        </authorList>
    </citation>
    <scope>NUCLEOTIDE SEQUENCE [LARGE SCALE GENOMIC DNA]</scope>
    <source>
        <strain evidence="2 3">AK24</strain>
    </source>
</reference>
<proteinExistence type="predicted"/>
<dbReference type="Proteomes" id="UP000013909">
    <property type="component" value="Unassembled WGS sequence"/>
</dbReference>
<feature type="region of interest" description="Disordered" evidence="1">
    <location>
        <begin position="1"/>
        <end position="20"/>
    </location>
</feature>
<name>R7ZM61_9BACT</name>
<evidence type="ECO:0000256" key="1">
    <source>
        <dbReference type="SAM" id="MobiDB-lite"/>
    </source>
</evidence>
<accession>R7ZM61</accession>